<accession>F4QBM3</accession>
<feature type="domain" description="CN hydrolase" evidence="3">
    <location>
        <begin position="168"/>
        <end position="420"/>
    </location>
</feature>
<dbReference type="RefSeq" id="XP_004351119.1">
    <property type="nucleotide sequence ID" value="XM_004351067.1"/>
</dbReference>
<name>F4QBM3_CACFS</name>
<dbReference type="KEGG" id="dfa:DFA_10869"/>
<dbReference type="Gene3D" id="3.60.110.10">
    <property type="entry name" value="Carbon-nitrogen hydrolase"/>
    <property type="match status" value="1"/>
</dbReference>
<dbReference type="GO" id="GO:0050152">
    <property type="term" value="F:omega-amidase activity"/>
    <property type="evidence" value="ECO:0007669"/>
    <property type="project" value="TreeGrafter"/>
</dbReference>
<dbReference type="FunFam" id="3.60.110.10:FF:000002">
    <property type="entry name" value="Nitrilase family member 2"/>
    <property type="match status" value="1"/>
</dbReference>
<dbReference type="GO" id="GO:0006528">
    <property type="term" value="P:asparagine metabolic process"/>
    <property type="evidence" value="ECO:0007669"/>
    <property type="project" value="TreeGrafter"/>
</dbReference>
<organism evidence="4 5">
    <name type="scientific">Cavenderia fasciculata</name>
    <name type="common">Slime mold</name>
    <name type="synonym">Dictyostelium fasciculatum</name>
    <dbReference type="NCBI Taxonomy" id="261658"/>
    <lineage>
        <taxon>Eukaryota</taxon>
        <taxon>Amoebozoa</taxon>
        <taxon>Evosea</taxon>
        <taxon>Eumycetozoa</taxon>
        <taxon>Dictyostelia</taxon>
        <taxon>Acytosteliales</taxon>
        <taxon>Cavenderiaceae</taxon>
        <taxon>Cavenderia</taxon>
    </lineage>
</organism>
<gene>
    <name evidence="4" type="primary">nit2</name>
    <name evidence="4" type="ORF">DFA_10869</name>
</gene>
<keyword evidence="2" id="KW-0378">Hydrolase</keyword>
<dbReference type="PANTHER" id="PTHR23088:SF30">
    <property type="entry name" value="OMEGA-AMIDASE NIT2"/>
    <property type="match status" value="1"/>
</dbReference>
<dbReference type="GO" id="GO:0006541">
    <property type="term" value="P:glutamine metabolic process"/>
    <property type="evidence" value="ECO:0007669"/>
    <property type="project" value="TreeGrafter"/>
</dbReference>
<evidence type="ECO:0000256" key="2">
    <source>
        <dbReference type="ARBA" id="ARBA00022801"/>
    </source>
</evidence>
<evidence type="ECO:0000256" key="1">
    <source>
        <dbReference type="ARBA" id="ARBA00010613"/>
    </source>
</evidence>
<sequence length="450" mass="50261">MSELEAIKDFKGSMTIDTEGNILTSEGVLKSESKDFASTILSMLQDVNYITTTNKQDFKRLSNHKFETNYYYTYFFLIKYNILMQSFKRLSSSSALLTTIKSGSNSNSNRLQATATTYINNKNYYNYNKSSSSFSSASTITTYPLINSFIRQYSSSSSSSSFTKMDKLKFAGLQLLVGDSKKENIENAYKAIKEASSNGAQLICLPECFNCPYSTAVFKEYSEIVDANNLGDTTTMLSHAAKEFGVWIIGGSIPERSAQGDLDNIYNTCTVFNPSGELVATHRKVHLFDINVPGRIKFCESDSLTRGDTPTVIDVNGVKIGIGICYDVRFPELALLYGQRGCSMLVYPGAFNMTTGPAHWELLMRSRAVDNQMFVSMVSPARNPKSSYSAWGHSSVVNPWGEVISTTEHDPSIIYADIDFAKVKEMRDSIPVYKQKRTDIYNVQDLLLLK</sequence>
<keyword evidence="5" id="KW-1185">Reference proteome</keyword>
<dbReference type="STRING" id="1054147.F4QBM3"/>
<dbReference type="PROSITE" id="PS50263">
    <property type="entry name" value="CN_HYDROLASE"/>
    <property type="match status" value="1"/>
</dbReference>
<dbReference type="EMBL" id="GL883028">
    <property type="protein sequence ID" value="EGG14611.1"/>
    <property type="molecule type" value="Genomic_DNA"/>
</dbReference>
<dbReference type="AlphaFoldDB" id="F4QBM3"/>
<dbReference type="InterPro" id="IPR003010">
    <property type="entry name" value="C-N_Hydrolase"/>
</dbReference>
<protein>
    <submittedName>
        <fullName evidence="4">Nitrilase 2</fullName>
    </submittedName>
</protein>
<proteinExistence type="inferred from homology"/>
<dbReference type="CDD" id="cd07572">
    <property type="entry name" value="nit"/>
    <property type="match status" value="1"/>
</dbReference>
<dbReference type="GO" id="GO:0005739">
    <property type="term" value="C:mitochondrion"/>
    <property type="evidence" value="ECO:0007669"/>
    <property type="project" value="TreeGrafter"/>
</dbReference>
<dbReference type="SUPFAM" id="SSF56317">
    <property type="entry name" value="Carbon-nitrogen hydrolase"/>
    <property type="match status" value="1"/>
</dbReference>
<dbReference type="GeneID" id="14866589"/>
<dbReference type="InterPro" id="IPR036526">
    <property type="entry name" value="C-N_Hydrolase_sf"/>
</dbReference>
<dbReference type="Pfam" id="PF00795">
    <property type="entry name" value="CN_hydrolase"/>
    <property type="match status" value="1"/>
</dbReference>
<dbReference type="InterPro" id="IPR045254">
    <property type="entry name" value="Nit1/2_C-N_Hydrolase"/>
</dbReference>
<dbReference type="OrthoDB" id="10250282at2759"/>
<evidence type="ECO:0000259" key="3">
    <source>
        <dbReference type="PROSITE" id="PS50263"/>
    </source>
</evidence>
<comment type="similarity">
    <text evidence="1">Belongs to the carbon-nitrogen hydrolase superfamily. NIT1/NIT2 family.</text>
</comment>
<dbReference type="GO" id="GO:0006107">
    <property type="term" value="P:oxaloacetate metabolic process"/>
    <property type="evidence" value="ECO:0007669"/>
    <property type="project" value="TreeGrafter"/>
</dbReference>
<reference evidence="5" key="1">
    <citation type="journal article" date="2011" name="Genome Res.">
        <title>Phylogeny-wide analysis of social amoeba genomes highlights ancient origins for complex intercellular communication.</title>
        <authorList>
            <person name="Heidel A.J."/>
            <person name="Lawal H.M."/>
            <person name="Felder M."/>
            <person name="Schilde C."/>
            <person name="Helps N.R."/>
            <person name="Tunggal B."/>
            <person name="Rivero F."/>
            <person name="John U."/>
            <person name="Schleicher M."/>
            <person name="Eichinger L."/>
            <person name="Platzer M."/>
            <person name="Noegel A.A."/>
            <person name="Schaap P."/>
            <person name="Gloeckner G."/>
        </authorList>
    </citation>
    <scope>NUCLEOTIDE SEQUENCE [LARGE SCALE GENOMIC DNA]</scope>
    <source>
        <strain evidence="5">SH3</strain>
    </source>
</reference>
<dbReference type="PANTHER" id="PTHR23088">
    <property type="entry name" value="NITRILASE-RELATED"/>
    <property type="match status" value="1"/>
</dbReference>
<dbReference type="Proteomes" id="UP000007797">
    <property type="component" value="Unassembled WGS sequence"/>
</dbReference>
<evidence type="ECO:0000313" key="5">
    <source>
        <dbReference type="Proteomes" id="UP000007797"/>
    </source>
</evidence>
<evidence type="ECO:0000313" key="4">
    <source>
        <dbReference type="EMBL" id="EGG14611.1"/>
    </source>
</evidence>
<dbReference type="InterPro" id="IPR001110">
    <property type="entry name" value="UPF0012_CS"/>
</dbReference>
<dbReference type="PROSITE" id="PS01227">
    <property type="entry name" value="UPF0012"/>
    <property type="match status" value="1"/>
</dbReference>